<dbReference type="Gene3D" id="3.40.630.30">
    <property type="match status" value="1"/>
</dbReference>
<protein>
    <submittedName>
        <fullName evidence="2">Ribosomal protein S18 acetylase RimI-like enzyme</fullName>
    </submittedName>
</protein>
<dbReference type="SUPFAM" id="SSF55729">
    <property type="entry name" value="Acyl-CoA N-acyltransferases (Nat)"/>
    <property type="match status" value="1"/>
</dbReference>
<proteinExistence type="predicted"/>
<comment type="caution">
    <text evidence="2">The sequence shown here is derived from an EMBL/GenBank/DDBJ whole genome shotgun (WGS) entry which is preliminary data.</text>
</comment>
<name>A0ABY2F6B8_9ACTN</name>
<sequence>MHTHGRDILEIADELATAYVEVFTAPPFEHRDPEETRIAFRKRLGTDAERDGFQAWIERSEDGRIAGFLTGWTTPAPFRTDRSYGSVLDRIGREQVEELLIGAYEVDELGVLQHARGTGLARRLLETATRHHNRAWLLAWNQNHDAVAFYRHLGWQEPEVRGPETDILVFVAGAPDLRKESVTS</sequence>
<dbReference type="InterPro" id="IPR000182">
    <property type="entry name" value="GNAT_dom"/>
</dbReference>
<dbReference type="PROSITE" id="PS51186">
    <property type="entry name" value="GNAT"/>
    <property type="match status" value="1"/>
</dbReference>
<reference evidence="2 3" key="1">
    <citation type="submission" date="2019-03" db="EMBL/GenBank/DDBJ databases">
        <title>Genomic Encyclopedia of Type Strains, Phase III (KMG-III): the genomes of soil and plant-associated and newly described type strains.</title>
        <authorList>
            <person name="Whitman W."/>
        </authorList>
    </citation>
    <scope>NUCLEOTIDE SEQUENCE [LARGE SCALE GENOMIC DNA]</scope>
    <source>
        <strain evidence="2 3">VKMAc-2574</strain>
    </source>
</reference>
<accession>A0ABY2F6B8</accession>
<dbReference type="Proteomes" id="UP000295060">
    <property type="component" value="Unassembled WGS sequence"/>
</dbReference>
<evidence type="ECO:0000259" key="1">
    <source>
        <dbReference type="PROSITE" id="PS51186"/>
    </source>
</evidence>
<dbReference type="InterPro" id="IPR016181">
    <property type="entry name" value="Acyl_CoA_acyltransferase"/>
</dbReference>
<keyword evidence="3" id="KW-1185">Reference proteome</keyword>
<evidence type="ECO:0000313" key="2">
    <source>
        <dbReference type="EMBL" id="TDW83910.1"/>
    </source>
</evidence>
<gene>
    <name evidence="2" type="ORF">EV137_6713</name>
</gene>
<feature type="domain" description="N-acetyltransferase" evidence="1">
    <location>
        <begin position="40"/>
        <end position="178"/>
    </location>
</feature>
<dbReference type="Pfam" id="PF00583">
    <property type="entry name" value="Acetyltransf_1"/>
    <property type="match status" value="1"/>
</dbReference>
<dbReference type="EMBL" id="SODU01000004">
    <property type="protein sequence ID" value="TDW83910.1"/>
    <property type="molecule type" value="Genomic_DNA"/>
</dbReference>
<evidence type="ECO:0000313" key="3">
    <source>
        <dbReference type="Proteomes" id="UP000295060"/>
    </source>
</evidence>
<dbReference type="RefSeq" id="WP_134132106.1">
    <property type="nucleotide sequence ID" value="NZ_SODU01000004.1"/>
</dbReference>
<organism evidence="2 3">
    <name type="scientific">Kribbella pratensis</name>
    <dbReference type="NCBI Taxonomy" id="2512112"/>
    <lineage>
        <taxon>Bacteria</taxon>
        <taxon>Bacillati</taxon>
        <taxon>Actinomycetota</taxon>
        <taxon>Actinomycetes</taxon>
        <taxon>Propionibacteriales</taxon>
        <taxon>Kribbellaceae</taxon>
        <taxon>Kribbella</taxon>
    </lineage>
</organism>